<name>A0AAU9KLA7_9CILI</name>
<evidence type="ECO:0000259" key="6">
    <source>
        <dbReference type="Pfam" id="PF01094"/>
    </source>
</evidence>
<feature type="transmembrane region" description="Helical" evidence="5">
    <location>
        <begin position="973"/>
        <end position="990"/>
    </location>
</feature>
<dbReference type="EMBL" id="CAJZBQ010000058">
    <property type="protein sequence ID" value="CAG9334165.1"/>
    <property type="molecule type" value="Genomic_DNA"/>
</dbReference>
<feature type="transmembrane region" description="Helical" evidence="5">
    <location>
        <begin position="1026"/>
        <end position="1044"/>
    </location>
</feature>
<reference evidence="7" key="1">
    <citation type="submission" date="2021-09" db="EMBL/GenBank/DDBJ databases">
        <authorList>
            <consortium name="AG Swart"/>
            <person name="Singh M."/>
            <person name="Singh A."/>
            <person name="Seah K."/>
            <person name="Emmerich C."/>
        </authorList>
    </citation>
    <scope>NUCLEOTIDE SEQUENCE</scope>
    <source>
        <strain evidence="7">ATCC30299</strain>
    </source>
</reference>
<dbReference type="InterPro" id="IPR001828">
    <property type="entry name" value="ANF_lig-bd_rcpt"/>
</dbReference>
<dbReference type="GO" id="GO:0016020">
    <property type="term" value="C:membrane"/>
    <property type="evidence" value="ECO:0007669"/>
    <property type="project" value="UniProtKB-SubCell"/>
</dbReference>
<dbReference type="SUPFAM" id="SSF53822">
    <property type="entry name" value="Periplasmic binding protein-like I"/>
    <property type="match status" value="2"/>
</dbReference>
<proteinExistence type="predicted"/>
<feature type="transmembrane region" description="Helical" evidence="5">
    <location>
        <begin position="851"/>
        <end position="870"/>
    </location>
</feature>
<feature type="transmembrane region" description="Helical" evidence="5">
    <location>
        <begin position="753"/>
        <end position="774"/>
    </location>
</feature>
<feature type="transmembrane region" description="Helical" evidence="5">
    <location>
        <begin position="1050"/>
        <end position="1070"/>
    </location>
</feature>
<dbReference type="Pfam" id="PF01094">
    <property type="entry name" value="ANF_receptor"/>
    <property type="match status" value="1"/>
</dbReference>
<keyword evidence="2 5" id="KW-0812">Transmembrane</keyword>
<organism evidence="7 8">
    <name type="scientific">Blepharisma stoltei</name>
    <dbReference type="NCBI Taxonomy" id="1481888"/>
    <lineage>
        <taxon>Eukaryota</taxon>
        <taxon>Sar</taxon>
        <taxon>Alveolata</taxon>
        <taxon>Ciliophora</taxon>
        <taxon>Postciliodesmatophora</taxon>
        <taxon>Heterotrichea</taxon>
        <taxon>Heterotrichida</taxon>
        <taxon>Blepharismidae</taxon>
        <taxon>Blepharisma</taxon>
    </lineage>
</organism>
<sequence length="1153" mass="131697">MVILYLLIGFVAGQFTIIPTLYSKYTTPAMVDYFLNTLDCSGNNTAGCHLNVPFQFAVYQINDFSDFEDIFTSDSDYLFVYDATLSISMNTLISQYARIYGFNHFIIDNAPEKPLPYVYYSYYSLSSHAKAALAVAKAYSIEKAITVISSEFTKIDFNIDENVEIVDQFMLTELATYDYVYWLFSKKIKPLGIKCIILKTNTRLAKLIQLAIVEADMDKKGYTFLYVQEAAWGAYLDGSILVEEKWYHSTDFLSFIQTLLISGSQSFYAVLSSSKIQASYSAYIIYNRIANGSQSSFTIWNFQSGKLVRVGTMSKSLQIFAPIMFPGGTYSLPSNDKIQIPFSISRDDSKNSGRNAMNQEGADFAIEIIKKEGLLLPNFDVTVNNITNCDFYINYTDTCFLNHTDELGYFHIPPIESSMTLQTIEAFQALNISTPIIGVETSTQTSNSKYYPQYARVSYPNSRTASASALILSVFGISKCSLLYSDSVWGEDFSEQFENQTESYGIKILNKNRVIPLGYDGIDKKSIKEIIERKSRYVILEVQQPDIFYVIEAFYDLGMREGDIYLIVGDGMVSISDLDEKEIGTSSYNKRKEIMSGLIYISFLAYENQAGLDIKNSFMSKYGHIHDYMCLFYDAVHLGIEAISALFERGINLDSDKIQKIARDVKFTGCSGVVRISQEGNDRLTVNLGIYNLIQVNSTWTMNLCGYYDPSQLIVLQINQQFSWTADGNVPSDIIGDGQECPFRSIQVRSFTYGYILLMVIEMVPYIIIIGFTAKFYQSVFKKFPKLVTIERENVVDLISYLLMLIESLQYMQIGPDFTGFFPQWSNVTKLAALDISGWFNEGYFTFWNEIQLFEGLSLGWFMLFVLSRLRFNFLGILEDFNLWVLPIVGDVLFLPINLYLFETYQCTSSIGDNFKDSFHDHYCSTFCWQDEHIYYVIISSIAIYLYTPASLYYRFFWKDNLPFHFKEQKFHCILKTFVQITLILLYTIVRPASDNIFLGLGIGLLIIYIIISIFRQPFTYDRASLWYIIFLACSLLVWACCALEKLSKIAALVTLVVGWILFGVVGAIYQKLFLPSLLESEKGQGIHTLFRFQLFAMSPEDAGIVKTVKYEYARNMSQSNDVRNKYIYNSADSNALDEENLKSSLQFYDIAV</sequence>
<accession>A0AAU9KLA7</accession>
<evidence type="ECO:0000256" key="3">
    <source>
        <dbReference type="ARBA" id="ARBA00022989"/>
    </source>
</evidence>
<evidence type="ECO:0000256" key="4">
    <source>
        <dbReference type="ARBA" id="ARBA00023136"/>
    </source>
</evidence>
<keyword evidence="8" id="KW-1185">Reference proteome</keyword>
<dbReference type="Proteomes" id="UP001162131">
    <property type="component" value="Unassembled WGS sequence"/>
</dbReference>
<gene>
    <name evidence="7" type="ORF">BSTOLATCC_MIC60785</name>
</gene>
<evidence type="ECO:0000256" key="1">
    <source>
        <dbReference type="ARBA" id="ARBA00004370"/>
    </source>
</evidence>
<feature type="transmembrane region" description="Helical" evidence="5">
    <location>
        <begin position="882"/>
        <end position="902"/>
    </location>
</feature>
<comment type="caution">
    <text evidence="7">The sequence shown here is derived from an EMBL/GenBank/DDBJ whole genome shotgun (WGS) entry which is preliminary data.</text>
</comment>
<keyword evidence="4 5" id="KW-0472">Membrane</keyword>
<feature type="transmembrane region" description="Helical" evidence="5">
    <location>
        <begin position="996"/>
        <end position="1014"/>
    </location>
</feature>
<keyword evidence="3 5" id="KW-1133">Transmembrane helix</keyword>
<evidence type="ECO:0000313" key="8">
    <source>
        <dbReference type="Proteomes" id="UP001162131"/>
    </source>
</evidence>
<feature type="transmembrane region" description="Helical" evidence="5">
    <location>
        <begin position="933"/>
        <end position="953"/>
    </location>
</feature>
<evidence type="ECO:0000313" key="7">
    <source>
        <dbReference type="EMBL" id="CAG9334165.1"/>
    </source>
</evidence>
<comment type="subcellular location">
    <subcellularLocation>
        <location evidence="1">Membrane</location>
    </subcellularLocation>
</comment>
<dbReference type="Gene3D" id="3.40.50.2300">
    <property type="match status" value="2"/>
</dbReference>
<dbReference type="InterPro" id="IPR028082">
    <property type="entry name" value="Peripla_BP_I"/>
</dbReference>
<protein>
    <recommendedName>
        <fullName evidence="6">Receptor ligand binding region domain-containing protein</fullName>
    </recommendedName>
</protein>
<evidence type="ECO:0000256" key="5">
    <source>
        <dbReference type="SAM" id="Phobius"/>
    </source>
</evidence>
<feature type="domain" description="Receptor ligand binding region" evidence="6">
    <location>
        <begin position="361"/>
        <end position="693"/>
    </location>
</feature>
<evidence type="ECO:0000256" key="2">
    <source>
        <dbReference type="ARBA" id="ARBA00022692"/>
    </source>
</evidence>
<dbReference type="AlphaFoldDB" id="A0AAU9KLA7"/>